<dbReference type="PANTHER" id="PTHR13678:SF27">
    <property type="entry name" value="LD45836P"/>
    <property type="match status" value="1"/>
</dbReference>
<dbReference type="OMA" id="PMYRAGY"/>
<keyword evidence="5 7" id="KW-0653">Protein transport</keyword>
<dbReference type="SUPFAM" id="SSF140111">
    <property type="entry name" value="Endosomal sorting complex assembly domain"/>
    <property type="match status" value="1"/>
</dbReference>
<dbReference type="GO" id="GO:0031902">
    <property type="term" value="C:late endosome membrane"/>
    <property type="evidence" value="ECO:0007669"/>
    <property type="project" value="UniProtKB-SubCell"/>
</dbReference>
<dbReference type="Pfam" id="PF07200">
    <property type="entry name" value="Mod_r"/>
    <property type="match status" value="1"/>
</dbReference>
<dbReference type="Proteomes" id="UP000015101">
    <property type="component" value="Unassembled WGS sequence"/>
</dbReference>
<dbReference type="FunFam" id="1.10.287.660:FF:000012">
    <property type="entry name" value="Vacuolar protein-sorting protein, putative"/>
    <property type="match status" value="1"/>
</dbReference>
<dbReference type="InterPro" id="IPR037202">
    <property type="entry name" value="ESCRT_assembly_dom"/>
</dbReference>
<dbReference type="EMBL" id="KB097456">
    <property type="protein sequence ID" value="ESN97016.1"/>
    <property type="molecule type" value="Genomic_DNA"/>
</dbReference>
<dbReference type="OrthoDB" id="10004364at2759"/>
<dbReference type="CTD" id="20194541"/>
<evidence type="ECO:0000313" key="12">
    <source>
        <dbReference type="Proteomes" id="UP000015101"/>
    </source>
</evidence>
<dbReference type="Gene3D" id="1.10.287.660">
    <property type="entry name" value="Helix hairpin bin"/>
    <property type="match status" value="1"/>
</dbReference>
<dbReference type="InterPro" id="IPR029012">
    <property type="entry name" value="Helix_hairpin_bin_sf"/>
</dbReference>
<dbReference type="GO" id="GO:0006623">
    <property type="term" value="P:protein targeting to vacuole"/>
    <property type="evidence" value="ECO:0000318"/>
    <property type="project" value="GO_Central"/>
</dbReference>
<dbReference type="InterPro" id="IPR009851">
    <property type="entry name" value="Mod_r"/>
</dbReference>
<dbReference type="STRING" id="6412.T1ED89"/>
<dbReference type="AlphaFoldDB" id="T1ED89"/>
<reference evidence="11" key="3">
    <citation type="submission" date="2015-06" db="UniProtKB">
        <authorList>
            <consortium name="EnsemblMetazoa"/>
        </authorList>
    </citation>
    <scope>IDENTIFICATION</scope>
</reference>
<evidence type="ECO:0000256" key="2">
    <source>
        <dbReference type="ARBA" id="ARBA00007617"/>
    </source>
</evidence>
<comment type="subcellular location">
    <subcellularLocation>
        <location evidence="1">Late endosome membrane</location>
        <topology evidence="1">Peripheral membrane protein</topology>
    </subcellularLocation>
</comment>
<evidence type="ECO:0000313" key="10">
    <source>
        <dbReference type="EMBL" id="ESN97016.1"/>
    </source>
</evidence>
<name>T1ED89_HELRO</name>
<keyword evidence="12" id="KW-1185">Reference proteome</keyword>
<dbReference type="eggNOG" id="KOG3270">
    <property type="taxonomic scope" value="Eukaryota"/>
</dbReference>
<reference evidence="10 12" key="2">
    <citation type="journal article" date="2013" name="Nature">
        <title>Insights into bilaterian evolution from three spiralian genomes.</title>
        <authorList>
            <person name="Simakov O."/>
            <person name="Marletaz F."/>
            <person name="Cho S.J."/>
            <person name="Edsinger-Gonzales E."/>
            <person name="Havlak P."/>
            <person name="Hellsten U."/>
            <person name="Kuo D.H."/>
            <person name="Larsson T."/>
            <person name="Lv J."/>
            <person name="Arendt D."/>
            <person name="Savage R."/>
            <person name="Osoegawa K."/>
            <person name="de Jong P."/>
            <person name="Grimwood J."/>
            <person name="Chapman J.A."/>
            <person name="Shapiro H."/>
            <person name="Aerts A."/>
            <person name="Otillar R.P."/>
            <person name="Terry A.Y."/>
            <person name="Boore J.L."/>
            <person name="Grigoriev I.V."/>
            <person name="Lindberg D.R."/>
            <person name="Seaver E.C."/>
            <person name="Weisblat D.A."/>
            <person name="Putnam N.H."/>
            <person name="Rokhsar D.S."/>
        </authorList>
    </citation>
    <scope>NUCLEOTIDE SEQUENCE</scope>
</reference>
<keyword evidence="4" id="KW-0967">Endosome</keyword>
<evidence type="ECO:0000256" key="8">
    <source>
        <dbReference type="SAM" id="MobiDB-lite"/>
    </source>
</evidence>
<evidence type="ECO:0000256" key="7">
    <source>
        <dbReference type="PROSITE-ProRule" id="PRU00646"/>
    </source>
</evidence>
<dbReference type="EnsemblMetazoa" id="HelroT102250">
    <property type="protein sequence ID" value="HelroP102250"/>
    <property type="gene ID" value="HelroG102250"/>
</dbReference>
<dbReference type="EMBL" id="AMQM01006449">
    <property type="status" value="NOT_ANNOTATED_CDS"/>
    <property type="molecule type" value="Genomic_DNA"/>
</dbReference>
<feature type="region of interest" description="Disordered" evidence="8">
    <location>
        <begin position="170"/>
        <end position="218"/>
    </location>
</feature>
<evidence type="ECO:0000256" key="1">
    <source>
        <dbReference type="ARBA" id="ARBA00004633"/>
    </source>
</evidence>
<comment type="similarity">
    <text evidence="2">Belongs to the VPS37 family.</text>
</comment>
<reference evidence="12" key="1">
    <citation type="submission" date="2012-12" db="EMBL/GenBank/DDBJ databases">
        <authorList>
            <person name="Hellsten U."/>
            <person name="Grimwood J."/>
            <person name="Chapman J.A."/>
            <person name="Shapiro H."/>
            <person name="Aerts A."/>
            <person name="Otillar R.P."/>
            <person name="Terry A.Y."/>
            <person name="Boore J.L."/>
            <person name="Simakov O."/>
            <person name="Marletaz F."/>
            <person name="Cho S.-J."/>
            <person name="Edsinger-Gonzales E."/>
            <person name="Havlak P."/>
            <person name="Kuo D.-H."/>
            <person name="Larsson T."/>
            <person name="Lv J."/>
            <person name="Arendt D."/>
            <person name="Savage R."/>
            <person name="Osoegawa K."/>
            <person name="de Jong P."/>
            <person name="Lindberg D.R."/>
            <person name="Seaver E.C."/>
            <person name="Weisblat D.A."/>
            <person name="Putnam N.H."/>
            <person name="Grigoriev I.V."/>
            <person name="Rokhsar D.S."/>
        </authorList>
    </citation>
    <scope>NUCLEOTIDE SEQUENCE</scope>
</reference>
<dbReference type="PROSITE" id="PS51314">
    <property type="entry name" value="VPS37_C"/>
    <property type="match status" value="1"/>
</dbReference>
<dbReference type="GO" id="GO:0043162">
    <property type="term" value="P:ubiquitin-dependent protein catabolic process via the multivesicular body sorting pathway"/>
    <property type="evidence" value="ECO:0000318"/>
    <property type="project" value="GO_Central"/>
</dbReference>
<evidence type="ECO:0000256" key="3">
    <source>
        <dbReference type="ARBA" id="ARBA00022448"/>
    </source>
</evidence>
<accession>T1ED89</accession>
<evidence type="ECO:0000259" key="9">
    <source>
        <dbReference type="PROSITE" id="PS51314"/>
    </source>
</evidence>
<evidence type="ECO:0000256" key="5">
    <source>
        <dbReference type="ARBA" id="ARBA00022927"/>
    </source>
</evidence>
<feature type="compositionally biased region" description="Polar residues" evidence="8">
    <location>
        <begin position="182"/>
        <end position="205"/>
    </location>
</feature>
<dbReference type="GeneID" id="20194541"/>
<dbReference type="InParanoid" id="T1ED89"/>
<evidence type="ECO:0000256" key="4">
    <source>
        <dbReference type="ARBA" id="ARBA00022753"/>
    </source>
</evidence>
<evidence type="ECO:0000313" key="11">
    <source>
        <dbReference type="EnsemblMetazoa" id="HelroP102250"/>
    </source>
</evidence>
<organism evidence="11 12">
    <name type="scientific">Helobdella robusta</name>
    <name type="common">Californian leech</name>
    <dbReference type="NCBI Taxonomy" id="6412"/>
    <lineage>
        <taxon>Eukaryota</taxon>
        <taxon>Metazoa</taxon>
        <taxon>Spiralia</taxon>
        <taxon>Lophotrochozoa</taxon>
        <taxon>Annelida</taxon>
        <taxon>Clitellata</taxon>
        <taxon>Hirudinea</taxon>
        <taxon>Rhynchobdellida</taxon>
        <taxon>Glossiphoniidae</taxon>
        <taxon>Helobdella</taxon>
    </lineage>
</organism>
<dbReference type="RefSeq" id="XP_009024804.1">
    <property type="nucleotide sequence ID" value="XM_009026556.1"/>
</dbReference>
<sequence>MMTNQASLESSFSFLTQLTADELESLENDWERIKKLVDDSDVIKKQQMEKENLSASIKSLAEYNLSLEPKLNQAKVQLAQTHEQAVETFKSYDKNRLLMEGTPSKTQPDVQLALLQAETAKSEEECEKLVDNLMNKTVDVDTFITDYLTTRTLSHIRRIKCDKMTELLRQQQRRRESAPLPKTSNVQHEQYSAYSPTHPLNYSSRPMQSSYPNPMPSSSNYYPGPTSLIGYNNQVPGYMPAAGPPYPINNFAQPPPIASAIFSPGAPSYPQSSLY</sequence>
<dbReference type="HOGENOM" id="CLU_067118_2_0_1"/>
<protein>
    <recommendedName>
        <fullName evidence="9">VPS37 C-terminal domain-containing protein</fullName>
    </recommendedName>
</protein>
<dbReference type="FunCoup" id="T1ED89">
    <property type="interactions" value="435"/>
</dbReference>
<feature type="domain" description="VPS37 C-terminal" evidence="9">
    <location>
        <begin position="89"/>
        <end position="178"/>
    </location>
</feature>
<dbReference type="GO" id="GO:0000813">
    <property type="term" value="C:ESCRT I complex"/>
    <property type="evidence" value="ECO:0000318"/>
    <property type="project" value="GO_Central"/>
</dbReference>
<dbReference type="GO" id="GO:0006612">
    <property type="term" value="P:protein targeting to membrane"/>
    <property type="evidence" value="ECO:0000318"/>
    <property type="project" value="GO_Central"/>
</dbReference>
<feature type="compositionally biased region" description="Low complexity" evidence="8">
    <location>
        <begin position="206"/>
        <end position="218"/>
    </location>
</feature>
<dbReference type="PANTHER" id="PTHR13678">
    <property type="entry name" value="VACUOLAR PROTEIN SORTING-ASSOCIATED PROTEIN 37"/>
    <property type="match status" value="1"/>
</dbReference>
<proteinExistence type="inferred from homology"/>
<gene>
    <name evidence="11" type="primary">20194541</name>
    <name evidence="10" type="ORF">HELRODRAFT_102250</name>
</gene>
<dbReference type="KEGG" id="hro:HELRODRAFT_102250"/>
<evidence type="ECO:0000256" key="6">
    <source>
        <dbReference type="ARBA" id="ARBA00025010"/>
    </source>
</evidence>
<keyword evidence="3 7" id="KW-0813">Transport</keyword>
<comment type="function">
    <text evidence="6">Component of the ESCRT-I complex, a regulator of vesicular trafficking process. Required for the sorting of endocytic ubiquitinated cargos into multivesicular bodies. May be involved in cell growth and differentiation.</text>
</comment>